<dbReference type="Proteomes" id="UP000237271">
    <property type="component" value="Unassembled WGS sequence"/>
</dbReference>
<proteinExistence type="predicted"/>
<dbReference type="AlphaFoldDB" id="A0A2P4XCW6"/>
<dbReference type="OrthoDB" id="135968at2759"/>
<gene>
    <name evidence="1" type="ORF">PHPALM_21234</name>
</gene>
<protein>
    <submittedName>
        <fullName evidence="1">Uncharacterized protein</fullName>
    </submittedName>
</protein>
<reference evidence="1 2" key="1">
    <citation type="journal article" date="2017" name="Genome Biol. Evol.">
        <title>Phytophthora megakarya and P. palmivora, closely related causal agents of cacao black pod rot, underwent increases in genome sizes and gene numbers by different mechanisms.</title>
        <authorList>
            <person name="Ali S.S."/>
            <person name="Shao J."/>
            <person name="Lary D.J."/>
            <person name="Kronmiller B."/>
            <person name="Shen D."/>
            <person name="Strem M.D."/>
            <person name="Amoako-Attah I."/>
            <person name="Akrofi A.Y."/>
            <person name="Begoude B.A."/>
            <person name="Ten Hoopen G.M."/>
            <person name="Coulibaly K."/>
            <person name="Kebe B.I."/>
            <person name="Melnick R.L."/>
            <person name="Guiltinan M.J."/>
            <person name="Tyler B.M."/>
            <person name="Meinhardt L.W."/>
            <person name="Bailey B.A."/>
        </authorList>
    </citation>
    <scope>NUCLEOTIDE SEQUENCE [LARGE SCALE GENOMIC DNA]</scope>
    <source>
        <strain evidence="2">sbr112.9</strain>
    </source>
</reference>
<keyword evidence="2" id="KW-1185">Reference proteome</keyword>
<comment type="caution">
    <text evidence="1">The sequence shown here is derived from an EMBL/GenBank/DDBJ whole genome shotgun (WGS) entry which is preliminary data.</text>
</comment>
<evidence type="ECO:0000313" key="1">
    <source>
        <dbReference type="EMBL" id="POM63380.1"/>
    </source>
</evidence>
<evidence type="ECO:0000313" key="2">
    <source>
        <dbReference type="Proteomes" id="UP000237271"/>
    </source>
</evidence>
<name>A0A2P4XCW6_9STRA</name>
<sequence length="169" mass="19253">MYNQKASELRITYIFTIYPTDIMGLEELVPGNIKRVMATSVESSYKEYVRVCIEHDGSGKCFVSVMDKFSMYFAFNEGNKGKTLTRNTATHYNRQAKLWLLDEFPPHQTACSSGFLDAELLCLLWYLPGRASDLALLLKPNTPIDADYVLFACFIRMKTSEEQGLSLFS</sequence>
<accession>A0A2P4XCW6</accession>
<organism evidence="1 2">
    <name type="scientific">Phytophthora palmivora</name>
    <dbReference type="NCBI Taxonomy" id="4796"/>
    <lineage>
        <taxon>Eukaryota</taxon>
        <taxon>Sar</taxon>
        <taxon>Stramenopiles</taxon>
        <taxon>Oomycota</taxon>
        <taxon>Peronosporomycetes</taxon>
        <taxon>Peronosporales</taxon>
        <taxon>Peronosporaceae</taxon>
        <taxon>Phytophthora</taxon>
    </lineage>
</organism>
<dbReference type="EMBL" id="NCKW01011525">
    <property type="protein sequence ID" value="POM63380.1"/>
    <property type="molecule type" value="Genomic_DNA"/>
</dbReference>